<gene>
    <name evidence="1" type="ORF">CEW83_06680</name>
</gene>
<dbReference type="KEGG" id="acom:CEW83_06680"/>
<dbReference type="Proteomes" id="UP000244930">
    <property type="component" value="Chromosome"/>
</dbReference>
<evidence type="ECO:0000313" key="1">
    <source>
        <dbReference type="EMBL" id="AWI74948.1"/>
    </source>
</evidence>
<organism evidence="1 2">
    <name type="scientific">Parazoarcus communis</name>
    <dbReference type="NCBI Taxonomy" id="41977"/>
    <lineage>
        <taxon>Bacteria</taxon>
        <taxon>Pseudomonadati</taxon>
        <taxon>Pseudomonadota</taxon>
        <taxon>Betaproteobacteria</taxon>
        <taxon>Rhodocyclales</taxon>
        <taxon>Zoogloeaceae</taxon>
        <taxon>Parazoarcus</taxon>
    </lineage>
</organism>
<reference evidence="1 2" key="1">
    <citation type="submission" date="2017-06" db="EMBL/GenBank/DDBJ databases">
        <title>Azoarcus.</title>
        <authorList>
            <person name="Woo J.-H."/>
            <person name="Kim H.-S."/>
        </authorList>
    </citation>
    <scope>NUCLEOTIDE SEQUENCE [LARGE SCALE GENOMIC DNA]</scope>
    <source>
        <strain evidence="1 2">TSPY31</strain>
    </source>
</reference>
<evidence type="ECO:0000313" key="2">
    <source>
        <dbReference type="Proteomes" id="UP000244930"/>
    </source>
</evidence>
<sequence length="304" mass="32800">MLVRIGRVNIDSFLLSDYRNVGFAYRFVRPPVEFYGSLPVSLDGIDVSRDLRFDNSRWRLKAFAGRSVSGGLAVDGRVGANPVFGVTVSRESDGLTVRLGFARTGFSSNAPELRPLIDGLDAMTAVPVPEVAAQARELAASLDNKGDHTIYQSLGLNYEVRDWQWTLELTKVSGHPTSRFVAGYAGVGRRFGSVTLSGGVSRIRTPGLPVATPDWASALTPVLDPAAAQQAQILASSAAYARNASGANQQPLSLGLRWDPDPQMSLKVQWDHVRIDANGGRLWSNATLDSGHANVMSVALDFIF</sequence>
<evidence type="ECO:0008006" key="3">
    <source>
        <dbReference type="Google" id="ProtNLM"/>
    </source>
</evidence>
<protein>
    <recommendedName>
        <fullName evidence="3">Porin domain-containing protein</fullName>
    </recommendedName>
</protein>
<dbReference type="SUPFAM" id="SSF56935">
    <property type="entry name" value="Porins"/>
    <property type="match status" value="1"/>
</dbReference>
<proteinExistence type="predicted"/>
<name>A0A2U8GN71_9RHOO</name>
<dbReference type="AlphaFoldDB" id="A0A2U8GN71"/>
<dbReference type="EMBL" id="CP022187">
    <property type="protein sequence ID" value="AWI74948.1"/>
    <property type="molecule type" value="Genomic_DNA"/>
</dbReference>
<accession>A0A2U8GN71</accession>
<keyword evidence="2" id="KW-1185">Reference proteome</keyword>